<dbReference type="AlphaFoldDB" id="A0AAE0TJJ4"/>
<evidence type="ECO:0000313" key="2">
    <source>
        <dbReference type="Proteomes" id="UP001195483"/>
    </source>
</evidence>
<keyword evidence="2" id="KW-1185">Reference proteome</keyword>
<reference evidence="1" key="2">
    <citation type="journal article" date="2021" name="Genome Biol. Evol.">
        <title>Developing a high-quality reference genome for a parasitic bivalve with doubly uniparental inheritance (Bivalvia: Unionida).</title>
        <authorList>
            <person name="Smith C.H."/>
        </authorList>
    </citation>
    <scope>NUCLEOTIDE SEQUENCE</scope>
    <source>
        <strain evidence="1">CHS0354</strain>
        <tissue evidence="1">Mantle</tissue>
    </source>
</reference>
<organism evidence="1 2">
    <name type="scientific">Potamilus streckersoni</name>
    <dbReference type="NCBI Taxonomy" id="2493646"/>
    <lineage>
        <taxon>Eukaryota</taxon>
        <taxon>Metazoa</taxon>
        <taxon>Spiralia</taxon>
        <taxon>Lophotrochozoa</taxon>
        <taxon>Mollusca</taxon>
        <taxon>Bivalvia</taxon>
        <taxon>Autobranchia</taxon>
        <taxon>Heteroconchia</taxon>
        <taxon>Palaeoheterodonta</taxon>
        <taxon>Unionida</taxon>
        <taxon>Unionoidea</taxon>
        <taxon>Unionidae</taxon>
        <taxon>Ambleminae</taxon>
        <taxon>Lampsilini</taxon>
        <taxon>Potamilus</taxon>
    </lineage>
</organism>
<gene>
    <name evidence="1" type="ORF">CHS0354_016475</name>
</gene>
<reference evidence="1" key="3">
    <citation type="submission" date="2023-05" db="EMBL/GenBank/DDBJ databases">
        <authorList>
            <person name="Smith C.H."/>
        </authorList>
    </citation>
    <scope>NUCLEOTIDE SEQUENCE</scope>
    <source>
        <strain evidence="1">CHS0354</strain>
        <tissue evidence="1">Mantle</tissue>
    </source>
</reference>
<reference evidence="1" key="1">
    <citation type="journal article" date="2021" name="Genome Biol. Evol.">
        <title>A High-Quality Reference Genome for a Parasitic Bivalve with Doubly Uniparental Inheritance (Bivalvia: Unionida).</title>
        <authorList>
            <person name="Smith C.H."/>
        </authorList>
    </citation>
    <scope>NUCLEOTIDE SEQUENCE</scope>
    <source>
        <strain evidence="1">CHS0354</strain>
    </source>
</reference>
<accession>A0AAE0TJJ4</accession>
<protein>
    <submittedName>
        <fullName evidence="1">Uncharacterized protein</fullName>
    </submittedName>
</protein>
<evidence type="ECO:0000313" key="1">
    <source>
        <dbReference type="EMBL" id="KAK3611544.1"/>
    </source>
</evidence>
<sequence length="102" mass="11930">MDIGWSTEIDGKRMDIDWSAEMEKSLTDTDWSEEKEGIRTKDKVNCTTGTGVFATVEQMLKGLEDYAPWLMHYRLAWRGDREIKGQYTNIRHKINLEELKST</sequence>
<proteinExistence type="predicted"/>
<dbReference type="EMBL" id="JAEAOA010001017">
    <property type="protein sequence ID" value="KAK3611544.1"/>
    <property type="molecule type" value="Genomic_DNA"/>
</dbReference>
<comment type="caution">
    <text evidence="1">The sequence shown here is derived from an EMBL/GenBank/DDBJ whole genome shotgun (WGS) entry which is preliminary data.</text>
</comment>
<name>A0AAE0TJJ4_9BIVA</name>
<dbReference type="Proteomes" id="UP001195483">
    <property type="component" value="Unassembled WGS sequence"/>
</dbReference>